<accession>A0A087DIC4</accession>
<name>A0A087DIC4_BIFAD</name>
<dbReference type="Proteomes" id="UP000029091">
    <property type="component" value="Unassembled WGS sequence"/>
</dbReference>
<comment type="caution">
    <text evidence="2">The sequence shown here is derived from an EMBL/GenBank/DDBJ whole genome shotgun (WGS) entry which is preliminary data.</text>
</comment>
<keyword evidence="1" id="KW-0812">Transmembrane</keyword>
<dbReference type="AlphaFoldDB" id="A0A087DIC4"/>
<organism evidence="2 3">
    <name type="scientific">Bifidobacterium adolescentis JCM 15918</name>
    <dbReference type="NCBI Taxonomy" id="1437612"/>
    <lineage>
        <taxon>Bacteria</taxon>
        <taxon>Bacillati</taxon>
        <taxon>Actinomycetota</taxon>
        <taxon>Actinomycetes</taxon>
        <taxon>Bifidobacteriales</taxon>
        <taxon>Bifidobacteriaceae</taxon>
        <taxon>Bifidobacterium</taxon>
    </lineage>
</organism>
<keyword evidence="1" id="KW-0472">Membrane</keyword>
<sequence length="117" mass="13665">MATLTMRHFVYVPDRFYLLYKLRENCSIARKLGMRYMKTTIENIYKIRVSHIIIIAGFIILLINKYANLLDFDFLDPLSKSSITLLGIIAVSSVVLFQKKSFFLNTCFFYSLLTLGY</sequence>
<feature type="transmembrane region" description="Helical" evidence="1">
    <location>
        <begin position="45"/>
        <end position="66"/>
    </location>
</feature>
<protein>
    <submittedName>
        <fullName evidence="2">Uncharacterized protein</fullName>
    </submittedName>
</protein>
<feature type="transmembrane region" description="Helical" evidence="1">
    <location>
        <begin position="78"/>
        <end position="97"/>
    </location>
</feature>
<evidence type="ECO:0000313" key="2">
    <source>
        <dbReference type="EMBL" id="KFI95274.1"/>
    </source>
</evidence>
<evidence type="ECO:0000256" key="1">
    <source>
        <dbReference type="SAM" id="Phobius"/>
    </source>
</evidence>
<evidence type="ECO:0000313" key="3">
    <source>
        <dbReference type="Proteomes" id="UP000029091"/>
    </source>
</evidence>
<dbReference type="EMBL" id="JGZQ01000012">
    <property type="protein sequence ID" value="KFI95274.1"/>
    <property type="molecule type" value="Genomic_DNA"/>
</dbReference>
<gene>
    <name evidence="2" type="ORF">BSTER_1951</name>
</gene>
<proteinExistence type="predicted"/>
<reference evidence="2 3" key="1">
    <citation type="submission" date="2014-03" db="EMBL/GenBank/DDBJ databases">
        <title>Genomics of Bifidobacteria.</title>
        <authorList>
            <person name="Ventura M."/>
            <person name="Milani C."/>
            <person name="Lugli G.A."/>
        </authorList>
    </citation>
    <scope>NUCLEOTIDE SEQUENCE [LARGE SCALE GENOMIC DNA]</scope>
    <source>
        <strain evidence="3">JCM 15918</strain>
    </source>
</reference>
<keyword evidence="1" id="KW-1133">Transmembrane helix</keyword>